<evidence type="ECO:0000313" key="3">
    <source>
        <dbReference type="Proteomes" id="UP001165085"/>
    </source>
</evidence>
<dbReference type="Proteomes" id="UP001165085">
    <property type="component" value="Unassembled WGS sequence"/>
</dbReference>
<gene>
    <name evidence="2" type="ORF">TrST_g2176</name>
</gene>
<comment type="caution">
    <text evidence="2">The sequence shown here is derived from an EMBL/GenBank/DDBJ whole genome shotgun (WGS) entry which is preliminary data.</text>
</comment>
<name>A0A9W7BSL9_9STRA</name>
<sequence length="424" mass="46055">MSRPWLFPSDFKPYPDIADVDMIDMLDVPGCIVVADTSADASDPEFEALSSSSTSPSSEPQSLSALQSPCPPIAVDDFRKRPVLANPSSGFLSTPAQLTTFYLNNKCKNKGFPADWSISYDARKKKYRVKAPDGKAFRALTYAREHLNKINPKYEPEVEDDKNAADKKKYEEAMASGHIEPFSIPVDISFKTPTNVFILLGDFDSSTPNLASFLSATFPSPTTLILGPVSLLKGKSIMNYSSSPISSNPLGVSLPILRSTLTAIRSACETFPLSNVYFASAGFGSLVAVCSCVHCYENTNGMGFKAVSGALLEEHPSNFRGGIMAGFPAKSKTQDWYSLLGKVPAALDLLIVLSSADETTDLQKIEEVRGVECTLLTNVLEGKEDDPFKEASEKCLKKLRRAVNSFTGFEQQGIVFIEGTSVEL</sequence>
<dbReference type="EMBL" id="BRXY01000473">
    <property type="protein sequence ID" value="GMH96746.1"/>
    <property type="molecule type" value="Genomic_DNA"/>
</dbReference>
<organism evidence="2 3">
    <name type="scientific">Triparma strigata</name>
    <dbReference type="NCBI Taxonomy" id="1606541"/>
    <lineage>
        <taxon>Eukaryota</taxon>
        <taxon>Sar</taxon>
        <taxon>Stramenopiles</taxon>
        <taxon>Ochrophyta</taxon>
        <taxon>Bolidophyceae</taxon>
        <taxon>Parmales</taxon>
        <taxon>Triparmaceae</taxon>
        <taxon>Triparma</taxon>
    </lineage>
</organism>
<dbReference type="AlphaFoldDB" id="A0A9W7BSL9"/>
<protein>
    <submittedName>
        <fullName evidence="2">Uncharacterized protein</fullName>
    </submittedName>
</protein>
<feature type="compositionally biased region" description="Low complexity" evidence="1">
    <location>
        <begin position="47"/>
        <end position="67"/>
    </location>
</feature>
<accession>A0A9W7BSL9</accession>
<feature type="region of interest" description="Disordered" evidence="1">
    <location>
        <begin position="44"/>
        <end position="67"/>
    </location>
</feature>
<evidence type="ECO:0000256" key="1">
    <source>
        <dbReference type="SAM" id="MobiDB-lite"/>
    </source>
</evidence>
<proteinExistence type="predicted"/>
<keyword evidence="3" id="KW-1185">Reference proteome</keyword>
<dbReference type="OrthoDB" id="10535705at2759"/>
<evidence type="ECO:0000313" key="2">
    <source>
        <dbReference type="EMBL" id="GMH96746.1"/>
    </source>
</evidence>
<reference evidence="3" key="1">
    <citation type="journal article" date="2023" name="Commun. Biol.">
        <title>Genome analysis of Parmales, the sister group of diatoms, reveals the evolutionary specialization of diatoms from phago-mixotrophs to photoautotrophs.</title>
        <authorList>
            <person name="Ban H."/>
            <person name="Sato S."/>
            <person name="Yoshikawa S."/>
            <person name="Yamada K."/>
            <person name="Nakamura Y."/>
            <person name="Ichinomiya M."/>
            <person name="Sato N."/>
            <person name="Blanc-Mathieu R."/>
            <person name="Endo H."/>
            <person name="Kuwata A."/>
            <person name="Ogata H."/>
        </authorList>
    </citation>
    <scope>NUCLEOTIDE SEQUENCE [LARGE SCALE GENOMIC DNA]</scope>
    <source>
        <strain evidence="3">NIES 3701</strain>
    </source>
</reference>